<organism evidence="4 5">
    <name type="scientific">Methylococcus capsulatus</name>
    <dbReference type="NCBI Taxonomy" id="414"/>
    <lineage>
        <taxon>Bacteria</taxon>
        <taxon>Pseudomonadati</taxon>
        <taxon>Pseudomonadota</taxon>
        <taxon>Gammaproteobacteria</taxon>
        <taxon>Methylococcales</taxon>
        <taxon>Methylococcaceae</taxon>
        <taxon>Methylococcus</taxon>
    </lineage>
</organism>
<evidence type="ECO:0000256" key="2">
    <source>
        <dbReference type="ARBA" id="ARBA00022695"/>
    </source>
</evidence>
<accession>A0ABZ2F5Y5</accession>
<evidence type="ECO:0000313" key="5">
    <source>
        <dbReference type="Proteomes" id="UP001359308"/>
    </source>
</evidence>
<protein>
    <submittedName>
        <fullName evidence="4">Nucleotidyltransferase family protein</fullName>
    </submittedName>
</protein>
<dbReference type="Pfam" id="PF00483">
    <property type="entry name" value="NTP_transferase"/>
    <property type="match status" value="1"/>
</dbReference>
<dbReference type="NCBIfam" id="NF045761">
    <property type="entry name" value="NAMPUrTaseMurU"/>
    <property type="match status" value="1"/>
</dbReference>
<name>A0ABZ2F5Y5_METCP</name>
<dbReference type="SUPFAM" id="SSF53448">
    <property type="entry name" value="Nucleotide-diphospho-sugar transferases"/>
    <property type="match status" value="1"/>
</dbReference>
<dbReference type="InterPro" id="IPR029044">
    <property type="entry name" value="Nucleotide-diphossugar_trans"/>
</dbReference>
<dbReference type="EMBL" id="CP104311">
    <property type="protein sequence ID" value="WWF02169.1"/>
    <property type="molecule type" value="Genomic_DNA"/>
</dbReference>
<evidence type="ECO:0000259" key="3">
    <source>
        <dbReference type="Pfam" id="PF00483"/>
    </source>
</evidence>
<dbReference type="Gene3D" id="3.90.550.10">
    <property type="entry name" value="Spore Coat Polysaccharide Biosynthesis Protein SpsA, Chain A"/>
    <property type="match status" value="1"/>
</dbReference>
<evidence type="ECO:0000313" key="4">
    <source>
        <dbReference type="EMBL" id="WWF02169.1"/>
    </source>
</evidence>
<dbReference type="InterPro" id="IPR005835">
    <property type="entry name" value="NTP_transferase_dom"/>
</dbReference>
<dbReference type="PANTHER" id="PTHR43584:SF8">
    <property type="entry name" value="N-ACETYLMURAMATE ALPHA-1-PHOSPHATE URIDYLYLTRANSFERASE"/>
    <property type="match status" value="1"/>
</dbReference>
<dbReference type="InterPro" id="IPR050065">
    <property type="entry name" value="GlmU-like"/>
</dbReference>
<evidence type="ECO:0000256" key="1">
    <source>
        <dbReference type="ARBA" id="ARBA00022679"/>
    </source>
</evidence>
<dbReference type="InterPro" id="IPR054790">
    <property type="entry name" value="MurU"/>
</dbReference>
<proteinExistence type="predicted"/>
<keyword evidence="1" id="KW-0808">Transferase</keyword>
<keyword evidence="5" id="KW-1185">Reference proteome</keyword>
<dbReference type="CDD" id="cd06422">
    <property type="entry name" value="NTP_transferase_like_1"/>
    <property type="match status" value="1"/>
</dbReference>
<dbReference type="PANTHER" id="PTHR43584">
    <property type="entry name" value="NUCLEOTIDYL TRANSFERASE"/>
    <property type="match status" value="1"/>
</dbReference>
<dbReference type="Proteomes" id="UP001359308">
    <property type="component" value="Chromosome"/>
</dbReference>
<sequence>MKAMILAAGRGERLRPLTDHTPKPLLPAGGRPLIEHTLEALVRAGFMEIVVNLAHLGRQIRERLGDGGRFGARIRYSDEGDHALETAGGIRQALALLGPEPFIVVNGDIGTDYDFARLHRAPAGDAHLVLVPNPPHHPQGDFVLKGDQVTPPGDGACTCTFAGIGLYRAELFASLQPGRVPLAPLLRQAMTAGRVSGELHAGFWLDIGTAERLETYDCWIQERRRARSVPTV</sequence>
<keyword evidence="2" id="KW-0548">Nucleotidyltransferase</keyword>
<gene>
    <name evidence="4" type="ORF">N4J17_00650</name>
</gene>
<reference evidence="4 5" key="1">
    <citation type="submission" date="2022-09" db="EMBL/GenBank/DDBJ databases">
        <authorList>
            <person name="Giprobiosintez L."/>
        </authorList>
    </citation>
    <scope>NUCLEOTIDE SEQUENCE [LARGE SCALE GENOMIC DNA]</scope>
    <source>
        <strain evidence="5">VKPM-B-12549 (GBS-15)</strain>
    </source>
</reference>
<dbReference type="RefSeq" id="WP_198322422.1">
    <property type="nucleotide sequence ID" value="NZ_CP104311.1"/>
</dbReference>
<feature type="domain" description="Nucleotidyl transferase" evidence="3">
    <location>
        <begin position="2"/>
        <end position="122"/>
    </location>
</feature>